<keyword evidence="2" id="KW-1185">Reference proteome</keyword>
<dbReference type="EMBL" id="CAJVQB010011057">
    <property type="protein sequence ID" value="CAG8744873.1"/>
    <property type="molecule type" value="Genomic_DNA"/>
</dbReference>
<evidence type="ECO:0000313" key="2">
    <source>
        <dbReference type="Proteomes" id="UP000789901"/>
    </source>
</evidence>
<organism evidence="1 2">
    <name type="scientific">Gigaspora margarita</name>
    <dbReference type="NCBI Taxonomy" id="4874"/>
    <lineage>
        <taxon>Eukaryota</taxon>
        <taxon>Fungi</taxon>
        <taxon>Fungi incertae sedis</taxon>
        <taxon>Mucoromycota</taxon>
        <taxon>Glomeromycotina</taxon>
        <taxon>Glomeromycetes</taxon>
        <taxon>Diversisporales</taxon>
        <taxon>Gigasporaceae</taxon>
        <taxon>Gigaspora</taxon>
    </lineage>
</organism>
<dbReference type="Proteomes" id="UP000789901">
    <property type="component" value="Unassembled WGS sequence"/>
</dbReference>
<comment type="caution">
    <text evidence="1">The sequence shown here is derived from an EMBL/GenBank/DDBJ whole genome shotgun (WGS) entry which is preliminary data.</text>
</comment>
<name>A0ABN7V8Q5_GIGMA</name>
<accession>A0ABN7V8Q5</accession>
<reference evidence="1 2" key="1">
    <citation type="submission" date="2021-06" db="EMBL/GenBank/DDBJ databases">
        <authorList>
            <person name="Kallberg Y."/>
            <person name="Tangrot J."/>
            <person name="Rosling A."/>
        </authorList>
    </citation>
    <scope>NUCLEOTIDE SEQUENCE [LARGE SCALE GENOMIC DNA]</scope>
    <source>
        <strain evidence="1 2">120-4 pot B 10/14</strain>
    </source>
</reference>
<sequence>MLLSQPKIPEVGSEFSTVKSLKVVVQQNTKATDYAFNENQNDSGSKATLSQKIEVLIAKEAIIP</sequence>
<gene>
    <name evidence="1" type="ORF">GMARGA_LOCUS15758</name>
</gene>
<protein>
    <submittedName>
        <fullName evidence="1">1174_t:CDS:1</fullName>
    </submittedName>
</protein>
<feature type="non-terminal residue" evidence="1">
    <location>
        <position position="64"/>
    </location>
</feature>
<proteinExistence type="predicted"/>
<evidence type="ECO:0000313" key="1">
    <source>
        <dbReference type="EMBL" id="CAG8744873.1"/>
    </source>
</evidence>